<proteinExistence type="predicted"/>
<sequence length="90" mass="10128">MPDSPLTLRLAVKLEYGDHTEKYKGLAHDNTNNIDTELNMQRSPGKGITGRSSVFDELSSMTLAWIAEGHALVVKTLLYVKEEKMQRVTH</sequence>
<dbReference type="AlphaFoldDB" id="A0AAW0IXP4"/>
<dbReference type="EMBL" id="JBBHLL010000083">
    <property type="protein sequence ID" value="KAK7819043.1"/>
    <property type="molecule type" value="Genomic_DNA"/>
</dbReference>
<keyword evidence="2" id="KW-1185">Reference proteome</keyword>
<gene>
    <name evidence="1" type="ORF">U0070_002355</name>
</gene>
<dbReference type="Proteomes" id="UP001488838">
    <property type="component" value="Unassembled WGS sequence"/>
</dbReference>
<comment type="caution">
    <text evidence="1">The sequence shown here is derived from an EMBL/GenBank/DDBJ whole genome shotgun (WGS) entry which is preliminary data.</text>
</comment>
<protein>
    <submittedName>
        <fullName evidence="1">Uncharacterized protein</fullName>
    </submittedName>
</protein>
<evidence type="ECO:0000313" key="1">
    <source>
        <dbReference type="EMBL" id="KAK7819043.1"/>
    </source>
</evidence>
<feature type="non-terminal residue" evidence="1">
    <location>
        <position position="90"/>
    </location>
</feature>
<reference evidence="1 2" key="1">
    <citation type="journal article" date="2023" name="bioRxiv">
        <title>Conserved and derived expression patterns and positive selection on dental genes reveal complex evolutionary context of ever-growing rodent molars.</title>
        <authorList>
            <person name="Calamari Z.T."/>
            <person name="Song A."/>
            <person name="Cohen E."/>
            <person name="Akter M."/>
            <person name="Roy R.D."/>
            <person name="Hallikas O."/>
            <person name="Christensen M.M."/>
            <person name="Li P."/>
            <person name="Marangoni P."/>
            <person name="Jernvall J."/>
            <person name="Klein O.D."/>
        </authorList>
    </citation>
    <scope>NUCLEOTIDE SEQUENCE [LARGE SCALE GENOMIC DNA]</scope>
    <source>
        <strain evidence="1">V071</strain>
    </source>
</reference>
<evidence type="ECO:0000313" key="2">
    <source>
        <dbReference type="Proteomes" id="UP001488838"/>
    </source>
</evidence>
<name>A0AAW0IXP4_MYOGA</name>
<organism evidence="1 2">
    <name type="scientific">Myodes glareolus</name>
    <name type="common">Bank vole</name>
    <name type="synonym">Clethrionomys glareolus</name>
    <dbReference type="NCBI Taxonomy" id="447135"/>
    <lineage>
        <taxon>Eukaryota</taxon>
        <taxon>Metazoa</taxon>
        <taxon>Chordata</taxon>
        <taxon>Craniata</taxon>
        <taxon>Vertebrata</taxon>
        <taxon>Euteleostomi</taxon>
        <taxon>Mammalia</taxon>
        <taxon>Eutheria</taxon>
        <taxon>Euarchontoglires</taxon>
        <taxon>Glires</taxon>
        <taxon>Rodentia</taxon>
        <taxon>Myomorpha</taxon>
        <taxon>Muroidea</taxon>
        <taxon>Cricetidae</taxon>
        <taxon>Arvicolinae</taxon>
        <taxon>Myodes</taxon>
    </lineage>
</organism>
<accession>A0AAW0IXP4</accession>